<dbReference type="NCBIfam" id="TIGR00486">
    <property type="entry name" value="YbgI_SA1388"/>
    <property type="match status" value="1"/>
</dbReference>
<evidence type="ECO:0000313" key="5">
    <source>
        <dbReference type="Proteomes" id="UP001580928"/>
    </source>
</evidence>
<accession>A0ABV5CEN1</accession>
<keyword evidence="5" id="KW-1185">Reference proteome</keyword>
<proteinExistence type="inferred from homology"/>
<dbReference type="InterPro" id="IPR017221">
    <property type="entry name" value="DUF34/NIF3_bac"/>
</dbReference>
<dbReference type="PANTHER" id="PTHR13799">
    <property type="entry name" value="NGG1 INTERACTING FACTOR 3"/>
    <property type="match status" value="1"/>
</dbReference>
<comment type="similarity">
    <text evidence="1 3">Belongs to the GTP cyclohydrolase I type 2/NIF3 family.</text>
</comment>
<dbReference type="SUPFAM" id="SSF102705">
    <property type="entry name" value="NIF3 (NGG1p interacting factor 3)-like"/>
    <property type="match status" value="1"/>
</dbReference>
<name>A0ABV5CEN1_9SPHI</name>
<evidence type="ECO:0000313" key="4">
    <source>
        <dbReference type="EMBL" id="MFB5945788.1"/>
    </source>
</evidence>
<sequence>MKLIELTRFLESLAPLALQESYDNSGLIIGDPKQDVNKALVSLDCTESIIDEAIHNQCDLVITHHPIVFKGMKRFNNASYIERVVTKAIRHNIALYAIHTNLDNVEGGVNTKIMERLGVEKPIVLAPKKNILKKLRVFVPFTHSETVKNALFAAGAGDISNYSECSFSGKGVGTFLANEQADPTIGTIGLREEVEEAAIEVLYPSYLERNILIAMFETHPYEEVAYDIYSLDNTHQNVGSGMIGDLPSALNSKDFLAFLKEKMEVRVIRYTQEPNKPIQRVAVCGGAGSFLLQKAIQAGADVFISADFKYHEFFDAEDKIMIADIGHFESEQFTQHLLLEVIRKKFPNFAIQITKESTNPIKYYF</sequence>
<dbReference type="PIRSF" id="PIRSF037489">
    <property type="entry name" value="UCP037489_NIF3_YqfO"/>
    <property type="match status" value="1"/>
</dbReference>
<gene>
    <name evidence="4" type="ORF">WKR92_08070</name>
</gene>
<dbReference type="InterPro" id="IPR015867">
    <property type="entry name" value="N-reg_PII/ATP_PRibTrfase_C"/>
</dbReference>
<dbReference type="PANTHER" id="PTHR13799:SF14">
    <property type="entry name" value="GTP CYCLOHYDROLASE 1 TYPE 2 HOMOLOG"/>
    <property type="match status" value="1"/>
</dbReference>
<protein>
    <recommendedName>
        <fullName evidence="3">GTP cyclohydrolase 1 type 2 homolog</fullName>
    </recommendedName>
</protein>
<evidence type="ECO:0000256" key="1">
    <source>
        <dbReference type="ARBA" id="ARBA00006964"/>
    </source>
</evidence>
<dbReference type="Pfam" id="PF01784">
    <property type="entry name" value="DUF34_NIF3"/>
    <property type="match status" value="1"/>
</dbReference>
<dbReference type="Gene3D" id="3.40.1390.30">
    <property type="entry name" value="NIF3 (NGG1p interacting factor 3)-like"/>
    <property type="match status" value="2"/>
</dbReference>
<dbReference type="RefSeq" id="WP_375557321.1">
    <property type="nucleotide sequence ID" value="NZ_JBBVGT010000002.1"/>
</dbReference>
<dbReference type="InterPro" id="IPR002678">
    <property type="entry name" value="DUF34/NIF3"/>
</dbReference>
<keyword evidence="2 3" id="KW-0479">Metal-binding</keyword>
<dbReference type="InterPro" id="IPR036069">
    <property type="entry name" value="DUF34/NIF3_sf"/>
</dbReference>
<dbReference type="EMBL" id="JBBVGT010000002">
    <property type="protein sequence ID" value="MFB5945788.1"/>
    <property type="molecule type" value="Genomic_DNA"/>
</dbReference>
<dbReference type="Gene3D" id="3.30.70.120">
    <property type="match status" value="1"/>
</dbReference>
<evidence type="ECO:0000256" key="2">
    <source>
        <dbReference type="ARBA" id="ARBA00022723"/>
    </source>
</evidence>
<dbReference type="Proteomes" id="UP001580928">
    <property type="component" value="Unassembled WGS sequence"/>
</dbReference>
<comment type="caution">
    <text evidence="4">The sequence shown here is derived from an EMBL/GenBank/DDBJ whole genome shotgun (WGS) entry which is preliminary data.</text>
</comment>
<reference evidence="4 5" key="1">
    <citation type="submission" date="2024-04" db="EMBL/GenBank/DDBJ databases">
        <title>Albibacterium profundi sp. nov., isolated from sediment of the Challenger Deep of Mariana Trench.</title>
        <authorList>
            <person name="Wang Y."/>
        </authorList>
    </citation>
    <scope>NUCLEOTIDE SEQUENCE [LARGE SCALE GENOMIC DNA]</scope>
    <source>
        <strain evidence="4 5">RHL897</strain>
    </source>
</reference>
<evidence type="ECO:0000256" key="3">
    <source>
        <dbReference type="PIRNR" id="PIRNR037489"/>
    </source>
</evidence>
<organism evidence="4 5">
    <name type="scientific">Albibacterium profundi</name>
    <dbReference type="NCBI Taxonomy" id="3134906"/>
    <lineage>
        <taxon>Bacteria</taxon>
        <taxon>Pseudomonadati</taxon>
        <taxon>Bacteroidota</taxon>
        <taxon>Sphingobacteriia</taxon>
        <taxon>Sphingobacteriales</taxon>
        <taxon>Sphingobacteriaceae</taxon>
        <taxon>Albibacterium</taxon>
    </lineage>
</organism>